<feature type="region of interest" description="Disordered" evidence="4">
    <location>
        <begin position="137"/>
        <end position="187"/>
    </location>
</feature>
<dbReference type="PROSITE" id="PS50297">
    <property type="entry name" value="ANK_REP_REGION"/>
    <property type="match status" value="3"/>
</dbReference>
<dbReference type="SMART" id="SM00220">
    <property type="entry name" value="S_TKc"/>
    <property type="match status" value="1"/>
</dbReference>
<dbReference type="eggNOG" id="KOG2319">
    <property type="taxonomic scope" value="Eukaryota"/>
</dbReference>
<feature type="repeat" description="ANK" evidence="3">
    <location>
        <begin position="31"/>
        <end position="63"/>
    </location>
</feature>
<evidence type="ECO:0000256" key="4">
    <source>
        <dbReference type="SAM" id="MobiDB-lite"/>
    </source>
</evidence>
<keyword evidence="2 3" id="KW-0040">ANK repeat</keyword>
<evidence type="ECO:0000256" key="2">
    <source>
        <dbReference type="ARBA" id="ARBA00023043"/>
    </source>
</evidence>
<keyword evidence="7" id="KW-1185">Reference proteome</keyword>
<dbReference type="InParanoid" id="D7G7I9"/>
<dbReference type="GO" id="GO:0004672">
    <property type="term" value="F:protein kinase activity"/>
    <property type="evidence" value="ECO:0007669"/>
    <property type="project" value="InterPro"/>
</dbReference>
<evidence type="ECO:0000313" key="6">
    <source>
        <dbReference type="EMBL" id="CBJ27731.1"/>
    </source>
</evidence>
<dbReference type="InterPro" id="IPR036770">
    <property type="entry name" value="Ankyrin_rpt-contain_sf"/>
</dbReference>
<dbReference type="PANTHER" id="PTHR24173">
    <property type="entry name" value="ANKYRIN REPEAT CONTAINING"/>
    <property type="match status" value="1"/>
</dbReference>
<dbReference type="SMART" id="SM00248">
    <property type="entry name" value="ANK"/>
    <property type="match status" value="3"/>
</dbReference>
<dbReference type="OrthoDB" id="2314558at2759"/>
<dbReference type="Pfam" id="PF12796">
    <property type="entry name" value="Ank_2"/>
    <property type="match status" value="1"/>
</dbReference>
<dbReference type="EMBL" id="FN649064">
    <property type="protein sequence ID" value="CBJ27731.1"/>
    <property type="molecule type" value="Genomic_DNA"/>
</dbReference>
<feature type="repeat" description="ANK" evidence="3">
    <location>
        <begin position="73"/>
        <end position="105"/>
    </location>
</feature>
<name>D7G7I9_ECTSI</name>
<dbReference type="InterPro" id="IPR002110">
    <property type="entry name" value="Ankyrin_rpt"/>
</dbReference>
<dbReference type="InterPro" id="IPR000719">
    <property type="entry name" value="Prot_kinase_dom"/>
</dbReference>
<dbReference type="PANTHER" id="PTHR24173:SF74">
    <property type="entry name" value="ANKYRIN REPEAT DOMAIN-CONTAINING PROTEIN 16"/>
    <property type="match status" value="1"/>
</dbReference>
<dbReference type="Pfam" id="PF00023">
    <property type="entry name" value="Ank"/>
    <property type="match status" value="1"/>
</dbReference>
<feature type="compositionally biased region" description="Polar residues" evidence="4">
    <location>
        <begin position="168"/>
        <end position="179"/>
    </location>
</feature>
<dbReference type="PRINTS" id="PR01415">
    <property type="entry name" value="ANKYRIN"/>
</dbReference>
<feature type="domain" description="Protein kinase" evidence="5">
    <location>
        <begin position="123"/>
        <end position="431"/>
    </location>
</feature>
<reference evidence="6 7" key="1">
    <citation type="journal article" date="2010" name="Nature">
        <title>The Ectocarpus genome and the independent evolution of multicellularity in brown algae.</title>
        <authorList>
            <person name="Cock J.M."/>
            <person name="Sterck L."/>
            <person name="Rouze P."/>
            <person name="Scornet D."/>
            <person name="Allen A.E."/>
            <person name="Amoutzias G."/>
            <person name="Anthouard V."/>
            <person name="Artiguenave F."/>
            <person name="Aury J.M."/>
            <person name="Badger J.H."/>
            <person name="Beszteri B."/>
            <person name="Billiau K."/>
            <person name="Bonnet E."/>
            <person name="Bothwell J.H."/>
            <person name="Bowler C."/>
            <person name="Boyen C."/>
            <person name="Brownlee C."/>
            <person name="Carrano C.J."/>
            <person name="Charrier B."/>
            <person name="Cho G.Y."/>
            <person name="Coelho S.M."/>
            <person name="Collen J."/>
            <person name="Corre E."/>
            <person name="Da Silva C."/>
            <person name="Delage L."/>
            <person name="Delaroque N."/>
            <person name="Dittami S.M."/>
            <person name="Doulbeau S."/>
            <person name="Elias M."/>
            <person name="Farnham G."/>
            <person name="Gachon C.M."/>
            <person name="Gschloessl B."/>
            <person name="Heesch S."/>
            <person name="Jabbari K."/>
            <person name="Jubin C."/>
            <person name="Kawai H."/>
            <person name="Kimura K."/>
            <person name="Kloareg B."/>
            <person name="Kupper F.C."/>
            <person name="Lang D."/>
            <person name="Le Bail A."/>
            <person name="Leblanc C."/>
            <person name="Lerouge P."/>
            <person name="Lohr M."/>
            <person name="Lopez P.J."/>
            <person name="Martens C."/>
            <person name="Maumus F."/>
            <person name="Michel G."/>
            <person name="Miranda-Saavedra D."/>
            <person name="Morales J."/>
            <person name="Moreau H."/>
            <person name="Motomura T."/>
            <person name="Nagasato C."/>
            <person name="Napoli C.A."/>
            <person name="Nelson D.R."/>
            <person name="Nyvall-Collen P."/>
            <person name="Peters A.F."/>
            <person name="Pommier C."/>
            <person name="Potin P."/>
            <person name="Poulain J."/>
            <person name="Quesneville H."/>
            <person name="Read B."/>
            <person name="Rensing S.A."/>
            <person name="Ritter A."/>
            <person name="Rousvoal S."/>
            <person name="Samanta M."/>
            <person name="Samson G."/>
            <person name="Schroeder D.C."/>
            <person name="Segurens B."/>
            <person name="Strittmatter M."/>
            <person name="Tonon T."/>
            <person name="Tregear J.W."/>
            <person name="Valentin K."/>
            <person name="von Dassow P."/>
            <person name="Yamagishi T."/>
            <person name="Van de Peer Y."/>
            <person name="Wincker P."/>
        </authorList>
    </citation>
    <scope>NUCLEOTIDE SEQUENCE [LARGE SCALE GENOMIC DNA]</scope>
    <source>
        <strain evidence="7">Ec32 / CCAP1310/4</strain>
    </source>
</reference>
<dbReference type="PROSITE" id="PS50088">
    <property type="entry name" value="ANK_REPEAT"/>
    <property type="match status" value="3"/>
</dbReference>
<dbReference type="AlphaFoldDB" id="D7G7I9"/>
<feature type="region of interest" description="Disordered" evidence="4">
    <location>
        <begin position="623"/>
        <end position="654"/>
    </location>
</feature>
<dbReference type="SUPFAM" id="SSF48403">
    <property type="entry name" value="Ankyrin repeat"/>
    <property type="match status" value="1"/>
</dbReference>
<dbReference type="SUPFAM" id="SSF56112">
    <property type="entry name" value="Protein kinase-like (PK-like)"/>
    <property type="match status" value="1"/>
</dbReference>
<dbReference type="Gene3D" id="1.10.510.10">
    <property type="entry name" value="Transferase(Phosphotransferase) domain 1"/>
    <property type="match status" value="1"/>
</dbReference>
<dbReference type="STRING" id="2880.D7G7I9"/>
<keyword evidence="1" id="KW-0677">Repeat</keyword>
<dbReference type="eggNOG" id="KOG0032">
    <property type="taxonomic scope" value="Eukaryota"/>
</dbReference>
<evidence type="ECO:0000313" key="7">
    <source>
        <dbReference type="Proteomes" id="UP000002630"/>
    </source>
</evidence>
<dbReference type="PROSITE" id="PS50011">
    <property type="entry name" value="PROTEIN_KINASE_DOM"/>
    <property type="match status" value="1"/>
</dbReference>
<organism evidence="6 7">
    <name type="scientific">Ectocarpus siliculosus</name>
    <name type="common">Brown alga</name>
    <name type="synonym">Conferva siliculosa</name>
    <dbReference type="NCBI Taxonomy" id="2880"/>
    <lineage>
        <taxon>Eukaryota</taxon>
        <taxon>Sar</taxon>
        <taxon>Stramenopiles</taxon>
        <taxon>Ochrophyta</taxon>
        <taxon>PX clade</taxon>
        <taxon>Phaeophyceae</taxon>
        <taxon>Ectocarpales</taxon>
        <taxon>Ectocarpaceae</taxon>
        <taxon>Ectocarpus</taxon>
    </lineage>
</organism>
<dbReference type="Pfam" id="PF00069">
    <property type="entry name" value="Pkinase"/>
    <property type="match status" value="1"/>
</dbReference>
<feature type="repeat" description="ANK" evidence="3">
    <location>
        <begin position="106"/>
        <end position="138"/>
    </location>
</feature>
<dbReference type="Gene3D" id="1.25.40.20">
    <property type="entry name" value="Ankyrin repeat-containing domain"/>
    <property type="match status" value="2"/>
</dbReference>
<evidence type="ECO:0000256" key="1">
    <source>
        <dbReference type="ARBA" id="ARBA00022737"/>
    </source>
</evidence>
<evidence type="ECO:0000256" key="3">
    <source>
        <dbReference type="PROSITE-ProRule" id="PRU00023"/>
    </source>
</evidence>
<proteinExistence type="predicted"/>
<dbReference type="GO" id="GO:0005524">
    <property type="term" value="F:ATP binding"/>
    <property type="evidence" value="ECO:0007669"/>
    <property type="project" value="InterPro"/>
</dbReference>
<dbReference type="EMBL" id="FN649740">
    <property type="protein sequence ID" value="CBJ27731.1"/>
    <property type="molecule type" value="Genomic_DNA"/>
</dbReference>
<accession>D7G7I9</accession>
<dbReference type="InterPro" id="IPR011009">
    <property type="entry name" value="Kinase-like_dom_sf"/>
</dbReference>
<gene>
    <name evidence="6" type="ORF">Esi_0083_0073</name>
</gene>
<sequence>MDVHAAALNGDVEDVRRYIAGSGDPNILNDAGITPLHSAAVQGQWEVIRVLVAAGADTDLKVCRDGGKGGATHDASPLLLAVVGGHLEAARVLLEGGAEVGAKNSKGLTPLHVSCLKPNPEMVSLLLLWGADTNARDRKKRTPEQIVDAASVESDAGGTQGPAEVEQPASSVNVHSNNQAPAGATAASAHDAASVVTAPATGGGKGGAAGAPAATSAAVEFASRAVLEGEYELEKIGQKFYHKYSGNSAGYMDRIRPYARQVVEVCQWLHRLGIVWGDVKPENFVEGQDDDLKAIDFDSACSLSGGMASLDKDVAERVQRRFSADHVLTPRYCAPERARASVSGESCLATKATDIWSAGMVLFWLLTGQDYFENGLADEEVVMTLCSSGFTVSLAGVDPKQEQARNLLGTMLSHIPQGRGSMDSVLGRAFFAGGASVTAAKMQADMAASLGGVSSRLEATIREEGGATRSLLDESMKRLESRADEILSKLGRMDRMLDHLVDGNADCPRLFVLTPVEGSQEIWKPDTWFSDYNLLTFLCAHDLAPIGKGIKVPCPRSNLEKWAPAIQASAFVLKLGSKAACMTVGVSPAAVDGMSAALGINFLAGRKVSAALRSAAGKALGDVKGSRSEDAKHDTAGNQTLRTEERSETPDEEEGRILTGEAYEALVSFLDENVPSWRATLAVDMTKAIRGDGKASVWRSIPSEIT</sequence>
<evidence type="ECO:0000259" key="5">
    <source>
        <dbReference type="PROSITE" id="PS50011"/>
    </source>
</evidence>
<feature type="compositionally biased region" description="Basic and acidic residues" evidence="4">
    <location>
        <begin position="624"/>
        <end position="635"/>
    </location>
</feature>
<dbReference type="Proteomes" id="UP000002630">
    <property type="component" value="Linkage Group LG15"/>
</dbReference>
<protein>
    <submittedName>
        <fullName evidence="6">Ankyrin</fullName>
    </submittedName>
</protein>